<name>A0A0X8X771_HALHR</name>
<evidence type="ECO:0000313" key="3">
    <source>
        <dbReference type="Proteomes" id="UP000218890"/>
    </source>
</evidence>
<dbReference type="InterPro" id="IPR011322">
    <property type="entry name" value="N-reg_PII-like_a/b"/>
</dbReference>
<dbReference type="PANTHER" id="PTHR23419:SF8">
    <property type="entry name" value="FI09726P"/>
    <property type="match status" value="1"/>
</dbReference>
<dbReference type="PANTHER" id="PTHR23419">
    <property type="entry name" value="DIVALENT CATION TOLERANCE CUTA-RELATED"/>
    <property type="match status" value="1"/>
</dbReference>
<dbReference type="AlphaFoldDB" id="A0A0X8X771"/>
<dbReference type="Proteomes" id="UP000218890">
    <property type="component" value="Chromosome"/>
</dbReference>
<evidence type="ECO:0000313" key="2">
    <source>
        <dbReference type="EMBL" id="BAU56794.2"/>
    </source>
</evidence>
<dbReference type="GO" id="GO:0005507">
    <property type="term" value="F:copper ion binding"/>
    <property type="evidence" value="ECO:0007669"/>
    <property type="project" value="TreeGrafter"/>
</dbReference>
<comment type="similarity">
    <text evidence="1">Belongs to the CutA family.</text>
</comment>
<proteinExistence type="inferred from homology"/>
<dbReference type="RefSeq" id="WP_096407109.1">
    <property type="nucleotide sequence ID" value="NZ_AP017372.2"/>
</dbReference>
<gene>
    <name evidence="2" type="primary">cutA</name>
    <name evidence="2" type="ORF">HH1059_01220</name>
</gene>
<dbReference type="InterPro" id="IPR004323">
    <property type="entry name" value="Ion_tolerance_CutA"/>
</dbReference>
<dbReference type="Gene3D" id="3.30.70.120">
    <property type="match status" value="1"/>
</dbReference>
<protein>
    <submittedName>
        <fullName evidence="2">Periplasmic divalent cation tolerance protein CutA</fullName>
    </submittedName>
</protein>
<dbReference type="SUPFAM" id="SSF54913">
    <property type="entry name" value="GlnB-like"/>
    <property type="match status" value="1"/>
</dbReference>
<dbReference type="KEGG" id="hhk:HH1059_01220"/>
<dbReference type="InterPro" id="IPR015867">
    <property type="entry name" value="N-reg_PII/ATP_PRibTrfase_C"/>
</dbReference>
<dbReference type="GO" id="GO:0010038">
    <property type="term" value="P:response to metal ion"/>
    <property type="evidence" value="ECO:0007669"/>
    <property type="project" value="InterPro"/>
</dbReference>
<dbReference type="Pfam" id="PF03091">
    <property type="entry name" value="CutA1"/>
    <property type="match status" value="1"/>
</dbReference>
<sequence length="112" mass="12196">MASTQLVVLCTCPDEQTARRLAGEVVEAGLAACVNIIPGLTSVFFWEGQVQSDSEQLLVIKTSDVAYSQLEEHLAGSHPYDLPEVIACPIERGLAGFLDWITEQTRHLPKGD</sequence>
<keyword evidence="3" id="KW-1185">Reference proteome</keyword>
<organism evidence="2 3">
    <name type="scientific">Halorhodospira halochloris</name>
    <name type="common">Ectothiorhodospira halochloris</name>
    <dbReference type="NCBI Taxonomy" id="1052"/>
    <lineage>
        <taxon>Bacteria</taxon>
        <taxon>Pseudomonadati</taxon>
        <taxon>Pseudomonadota</taxon>
        <taxon>Gammaproteobacteria</taxon>
        <taxon>Chromatiales</taxon>
        <taxon>Ectothiorhodospiraceae</taxon>
        <taxon>Halorhodospira</taxon>
    </lineage>
</organism>
<dbReference type="EMBL" id="AP017372">
    <property type="protein sequence ID" value="BAU56794.2"/>
    <property type="molecule type" value="Genomic_DNA"/>
</dbReference>
<dbReference type="OrthoDB" id="37622at2"/>
<evidence type="ECO:0000256" key="1">
    <source>
        <dbReference type="ARBA" id="ARBA00010169"/>
    </source>
</evidence>
<accession>A0A0X8X771</accession>
<reference evidence="2" key="1">
    <citation type="submission" date="2016-02" db="EMBL/GenBank/DDBJ databases">
        <title>Halorhodospira halochloris DSM-1059 complete genome, version 2.</title>
        <authorList>
            <person name="Tsukatani Y."/>
        </authorList>
    </citation>
    <scope>NUCLEOTIDE SEQUENCE</scope>
    <source>
        <strain evidence="2">DSM 1059</strain>
    </source>
</reference>